<evidence type="ECO:0000256" key="2">
    <source>
        <dbReference type="ARBA" id="ARBA00022490"/>
    </source>
</evidence>
<dbReference type="Pfam" id="PF14892">
    <property type="entry name" value="PIRC1_2"/>
    <property type="match status" value="1"/>
</dbReference>
<dbReference type="GO" id="GO:0005879">
    <property type="term" value="C:axonemal microtubule"/>
    <property type="evidence" value="ECO:0007669"/>
    <property type="project" value="InterPro"/>
</dbReference>
<accession>A0A9D3QAK7</accession>
<gene>
    <name evidence="7" type="ORF">MATL_G00055880</name>
</gene>
<feature type="region of interest" description="Disordered" evidence="6">
    <location>
        <begin position="1"/>
        <end position="29"/>
    </location>
</feature>
<dbReference type="GO" id="GO:0035082">
    <property type="term" value="P:axoneme assembly"/>
    <property type="evidence" value="ECO:0007669"/>
    <property type="project" value="InterPro"/>
</dbReference>
<organism evidence="7 8">
    <name type="scientific">Megalops atlanticus</name>
    <name type="common">Tarpon</name>
    <name type="synonym">Clupea gigantea</name>
    <dbReference type="NCBI Taxonomy" id="7932"/>
    <lineage>
        <taxon>Eukaryota</taxon>
        <taxon>Metazoa</taxon>
        <taxon>Chordata</taxon>
        <taxon>Craniata</taxon>
        <taxon>Vertebrata</taxon>
        <taxon>Euteleostomi</taxon>
        <taxon>Actinopterygii</taxon>
        <taxon>Neopterygii</taxon>
        <taxon>Teleostei</taxon>
        <taxon>Elopiformes</taxon>
        <taxon>Megalopidae</taxon>
        <taxon>Megalops</taxon>
    </lineage>
</organism>
<evidence type="ECO:0000256" key="4">
    <source>
        <dbReference type="ARBA" id="ARBA00023273"/>
    </source>
</evidence>
<comment type="subcellular location">
    <subcellularLocation>
        <location evidence="1">Cytoplasm</location>
        <location evidence="1">Cytoskeleton</location>
        <location evidence="1">Cilium axoneme</location>
    </subcellularLocation>
</comment>
<evidence type="ECO:0000313" key="8">
    <source>
        <dbReference type="Proteomes" id="UP001046870"/>
    </source>
</evidence>
<evidence type="ECO:0000256" key="3">
    <source>
        <dbReference type="ARBA" id="ARBA00023212"/>
    </source>
</evidence>
<keyword evidence="3" id="KW-0206">Cytoskeleton</keyword>
<dbReference type="EMBL" id="JAFDVH010000004">
    <property type="protein sequence ID" value="KAG7480413.1"/>
    <property type="molecule type" value="Genomic_DNA"/>
</dbReference>
<evidence type="ECO:0000256" key="6">
    <source>
        <dbReference type="SAM" id="MobiDB-lite"/>
    </source>
</evidence>
<dbReference type="InterPro" id="IPR026507">
    <property type="entry name" value="PIRC1/2"/>
</dbReference>
<keyword evidence="2" id="KW-0963">Cytoplasm</keyword>
<protein>
    <submittedName>
        <fullName evidence="7">Uncharacterized protein</fullName>
    </submittedName>
</protein>
<evidence type="ECO:0000256" key="1">
    <source>
        <dbReference type="ARBA" id="ARBA00004430"/>
    </source>
</evidence>
<keyword evidence="8" id="KW-1185">Reference proteome</keyword>
<dbReference type="OrthoDB" id="546383at2759"/>
<evidence type="ECO:0000256" key="5">
    <source>
        <dbReference type="ARBA" id="ARBA00038014"/>
    </source>
</evidence>
<evidence type="ECO:0000313" key="7">
    <source>
        <dbReference type="EMBL" id="KAG7480413.1"/>
    </source>
</evidence>
<dbReference type="AlphaFoldDB" id="A0A9D3QAK7"/>
<dbReference type="Proteomes" id="UP001046870">
    <property type="component" value="Chromosome 4"/>
</dbReference>
<dbReference type="PANTHER" id="PTHR20899:SF1">
    <property type="entry name" value="PIERCER OF MICROTUBULE WALL 1 PROTEIN"/>
    <property type="match status" value="1"/>
</dbReference>
<comment type="similarity">
    <text evidence="5">Belongs to the PIERCE1 family.</text>
</comment>
<comment type="caution">
    <text evidence="7">The sequence shown here is derived from an EMBL/GenBank/DDBJ whole genome shotgun (WGS) entry which is preliminary data.</text>
</comment>
<reference evidence="7" key="1">
    <citation type="submission" date="2021-01" db="EMBL/GenBank/DDBJ databases">
        <authorList>
            <person name="Zahm M."/>
            <person name="Roques C."/>
            <person name="Cabau C."/>
            <person name="Klopp C."/>
            <person name="Donnadieu C."/>
            <person name="Jouanno E."/>
            <person name="Lampietro C."/>
            <person name="Louis A."/>
            <person name="Herpin A."/>
            <person name="Echchiki A."/>
            <person name="Berthelot C."/>
            <person name="Parey E."/>
            <person name="Roest-Crollius H."/>
            <person name="Braasch I."/>
            <person name="Postlethwait J."/>
            <person name="Bobe J."/>
            <person name="Montfort J."/>
            <person name="Bouchez O."/>
            <person name="Begum T."/>
            <person name="Mejri S."/>
            <person name="Adams A."/>
            <person name="Chen W.-J."/>
            <person name="Guiguen Y."/>
        </authorList>
    </citation>
    <scope>NUCLEOTIDE SEQUENCE</scope>
    <source>
        <strain evidence="7">YG-15Mar2019-1</strain>
        <tissue evidence="7">Brain</tissue>
    </source>
</reference>
<dbReference type="PANTHER" id="PTHR20899">
    <property type="entry name" value="PIERCE HOMOLOG"/>
    <property type="match status" value="1"/>
</dbReference>
<name>A0A9D3QAK7_MEGAT</name>
<keyword evidence="4" id="KW-0966">Cell projection</keyword>
<proteinExistence type="inferred from homology"/>
<sequence length="149" mass="17421">MELDLPASDNMNTQENPPSPADRETPVKTSDVYRVEKNLPERFNNPDRIQGYSKKVIHPLYRTTNQTYGGKKPTVHEMPTAFHGDSRRFTEHLLKSGMYRDHGLNTYMDTRRVTTLSAKIESQHRMRYHQTYGRNRKVQSVNTADELKR</sequence>